<dbReference type="Proteomes" id="UP000414136">
    <property type="component" value="Unassembled WGS sequence"/>
</dbReference>
<evidence type="ECO:0000313" key="2">
    <source>
        <dbReference type="Proteomes" id="UP000414136"/>
    </source>
</evidence>
<evidence type="ECO:0000313" key="1">
    <source>
        <dbReference type="EMBL" id="VVE67397.1"/>
    </source>
</evidence>
<sequence>MDEFKVEVVWYPDADASVEDVCVDDTEEELMRLWSFPNDADLEDGTW</sequence>
<proteinExistence type="predicted"/>
<reference evidence="1 2" key="1">
    <citation type="submission" date="2019-08" db="EMBL/GenBank/DDBJ databases">
        <authorList>
            <person name="Peeters C."/>
        </authorList>
    </citation>
    <scope>NUCLEOTIDE SEQUENCE [LARGE SCALE GENOMIC DNA]</scope>
    <source>
        <strain evidence="1 2">LMG 31118</strain>
    </source>
</reference>
<gene>
    <name evidence="1" type="ORF">PCA31118_02581</name>
</gene>
<name>A0A5E5A2V3_9BURK</name>
<accession>A0A5E5A2V3</accession>
<keyword evidence="2" id="KW-1185">Reference proteome</keyword>
<dbReference type="EMBL" id="CABPSQ010000003">
    <property type="protein sequence ID" value="VVE67397.1"/>
    <property type="molecule type" value="Genomic_DNA"/>
</dbReference>
<dbReference type="RefSeq" id="WP_174990446.1">
    <property type="nucleotide sequence ID" value="NZ_CABPSQ010000003.1"/>
</dbReference>
<organism evidence="1 2">
    <name type="scientific">Pandoraea captiosa</name>
    <dbReference type="NCBI Taxonomy" id="2508302"/>
    <lineage>
        <taxon>Bacteria</taxon>
        <taxon>Pseudomonadati</taxon>
        <taxon>Pseudomonadota</taxon>
        <taxon>Betaproteobacteria</taxon>
        <taxon>Burkholderiales</taxon>
        <taxon>Burkholderiaceae</taxon>
        <taxon>Pandoraea</taxon>
    </lineage>
</organism>
<protein>
    <submittedName>
        <fullName evidence="1">Uncharacterized protein</fullName>
    </submittedName>
</protein>
<dbReference type="AlphaFoldDB" id="A0A5E5A2V3"/>